<evidence type="ECO:0000313" key="2">
    <source>
        <dbReference type="Proteomes" id="UP001165960"/>
    </source>
</evidence>
<comment type="caution">
    <text evidence="1">The sequence shown here is derived from an EMBL/GenBank/DDBJ whole genome shotgun (WGS) entry which is preliminary data.</text>
</comment>
<keyword evidence="2" id="KW-1185">Reference proteome</keyword>
<accession>A0ACC2TNE4</accession>
<evidence type="ECO:0000313" key="1">
    <source>
        <dbReference type="EMBL" id="KAJ9076011.1"/>
    </source>
</evidence>
<dbReference type="EMBL" id="QTSX02002335">
    <property type="protein sequence ID" value="KAJ9076011.1"/>
    <property type="molecule type" value="Genomic_DNA"/>
</dbReference>
<reference evidence="1" key="1">
    <citation type="submission" date="2022-04" db="EMBL/GenBank/DDBJ databases">
        <title>Genome of the entomopathogenic fungus Entomophthora muscae.</title>
        <authorList>
            <person name="Elya C."/>
            <person name="Lovett B.R."/>
            <person name="Lee E."/>
            <person name="Macias A.M."/>
            <person name="Hajek A.E."/>
            <person name="De Bivort B.L."/>
            <person name="Kasson M.T."/>
            <person name="De Fine Licht H.H."/>
            <person name="Stajich J.E."/>
        </authorList>
    </citation>
    <scope>NUCLEOTIDE SEQUENCE</scope>
    <source>
        <strain evidence="1">Berkeley</strain>
    </source>
</reference>
<organism evidence="1 2">
    <name type="scientific">Entomophthora muscae</name>
    <dbReference type="NCBI Taxonomy" id="34485"/>
    <lineage>
        <taxon>Eukaryota</taxon>
        <taxon>Fungi</taxon>
        <taxon>Fungi incertae sedis</taxon>
        <taxon>Zoopagomycota</taxon>
        <taxon>Entomophthoromycotina</taxon>
        <taxon>Entomophthoromycetes</taxon>
        <taxon>Entomophthorales</taxon>
        <taxon>Entomophthoraceae</taxon>
        <taxon>Entomophthora</taxon>
    </lineage>
</organism>
<gene>
    <name evidence="1" type="ORF">DSO57_1030213</name>
</gene>
<proteinExistence type="predicted"/>
<sequence length="161" mass="17795">MEGLSHNIISGLDWLQHNHPYIDWDTSAIALNRNGVASRFTPIKMSKLLHNTIFFRLTETCSVEAICSETTAAPPLTTTPPPALAALLKEYKDTFSETLDQLCCECCYSPCFNFAFGGLFEDKLLAFAFASQNELMTESGNTIVWFLDPAQLTFPTSAGSK</sequence>
<protein>
    <submittedName>
        <fullName evidence="1">Uncharacterized protein</fullName>
    </submittedName>
</protein>
<name>A0ACC2TNE4_9FUNG</name>
<dbReference type="Proteomes" id="UP001165960">
    <property type="component" value="Unassembled WGS sequence"/>
</dbReference>